<proteinExistence type="predicted"/>
<organism evidence="1 2">
    <name type="scientific">Entomophthora muscae</name>
    <dbReference type="NCBI Taxonomy" id="34485"/>
    <lineage>
        <taxon>Eukaryota</taxon>
        <taxon>Fungi</taxon>
        <taxon>Fungi incertae sedis</taxon>
        <taxon>Zoopagomycota</taxon>
        <taxon>Entomophthoromycotina</taxon>
        <taxon>Entomophthoromycetes</taxon>
        <taxon>Entomophthorales</taxon>
        <taxon>Entomophthoraceae</taxon>
        <taxon>Entomophthora</taxon>
    </lineage>
</organism>
<protein>
    <submittedName>
        <fullName evidence="1">Uncharacterized protein</fullName>
    </submittedName>
</protein>
<comment type="caution">
    <text evidence="1">The sequence shown here is derived from an EMBL/GenBank/DDBJ whole genome shotgun (WGS) entry which is preliminary data.</text>
</comment>
<accession>A0ACC2SKL5</accession>
<dbReference type="Proteomes" id="UP001165960">
    <property type="component" value="Unassembled WGS sequence"/>
</dbReference>
<keyword evidence="2" id="KW-1185">Reference proteome</keyword>
<sequence>MAFIEVTPPTPPVKTLSAFEARVCVVNAAIHHVLILPLLGHFGDKSLAFAFASQNELMTESGNTIVWFLDPVQLTHPTHAGGK</sequence>
<gene>
    <name evidence="1" type="ORF">DSO57_1005441</name>
</gene>
<evidence type="ECO:0000313" key="1">
    <source>
        <dbReference type="EMBL" id="KAJ9062929.1"/>
    </source>
</evidence>
<dbReference type="EMBL" id="QTSX02004985">
    <property type="protein sequence ID" value="KAJ9062929.1"/>
    <property type="molecule type" value="Genomic_DNA"/>
</dbReference>
<reference evidence="1" key="1">
    <citation type="submission" date="2022-04" db="EMBL/GenBank/DDBJ databases">
        <title>Genome of the entomopathogenic fungus Entomophthora muscae.</title>
        <authorList>
            <person name="Elya C."/>
            <person name="Lovett B.R."/>
            <person name="Lee E."/>
            <person name="Macias A.M."/>
            <person name="Hajek A.E."/>
            <person name="De Bivort B.L."/>
            <person name="Kasson M.T."/>
            <person name="De Fine Licht H.H."/>
            <person name="Stajich J.E."/>
        </authorList>
    </citation>
    <scope>NUCLEOTIDE SEQUENCE</scope>
    <source>
        <strain evidence="1">Berkeley</strain>
    </source>
</reference>
<evidence type="ECO:0000313" key="2">
    <source>
        <dbReference type="Proteomes" id="UP001165960"/>
    </source>
</evidence>
<name>A0ACC2SKL5_9FUNG</name>